<dbReference type="PANTHER" id="PTHR30590">
    <property type="entry name" value="INNER MEMBRANE PROTEIN"/>
    <property type="match status" value="1"/>
</dbReference>
<gene>
    <name evidence="4" type="ORF">AB8O55_17555</name>
</gene>
<dbReference type="InterPro" id="IPR007349">
    <property type="entry name" value="DUF418"/>
</dbReference>
<proteinExistence type="predicted"/>
<feature type="transmembrane region" description="Helical" evidence="2">
    <location>
        <begin position="198"/>
        <end position="224"/>
    </location>
</feature>
<comment type="caution">
    <text evidence="4">The sequence shown here is derived from an EMBL/GenBank/DDBJ whole genome shotgun (WGS) entry which is preliminary data.</text>
</comment>
<feature type="transmembrane region" description="Helical" evidence="2">
    <location>
        <begin position="79"/>
        <end position="97"/>
    </location>
</feature>
<keyword evidence="5" id="KW-1185">Reference proteome</keyword>
<name>A0ABV4CMK9_9PSEU</name>
<keyword evidence="2" id="KW-0472">Membrane</keyword>
<dbReference type="EMBL" id="JBGEHV010000033">
    <property type="protein sequence ID" value="MEY8041212.1"/>
    <property type="molecule type" value="Genomic_DNA"/>
</dbReference>
<dbReference type="RefSeq" id="WP_345366901.1">
    <property type="nucleotide sequence ID" value="NZ_BAABII010000017.1"/>
</dbReference>
<feature type="transmembrane region" description="Helical" evidence="2">
    <location>
        <begin position="145"/>
        <end position="164"/>
    </location>
</feature>
<dbReference type="Proteomes" id="UP001564626">
    <property type="component" value="Unassembled WGS sequence"/>
</dbReference>
<feature type="region of interest" description="Disordered" evidence="1">
    <location>
        <begin position="1"/>
        <end position="64"/>
    </location>
</feature>
<keyword evidence="2" id="KW-0812">Transmembrane</keyword>
<evidence type="ECO:0000256" key="1">
    <source>
        <dbReference type="SAM" id="MobiDB-lite"/>
    </source>
</evidence>
<feature type="transmembrane region" description="Helical" evidence="2">
    <location>
        <begin position="310"/>
        <end position="326"/>
    </location>
</feature>
<feature type="transmembrane region" description="Helical" evidence="2">
    <location>
        <begin position="170"/>
        <end position="191"/>
    </location>
</feature>
<dbReference type="InterPro" id="IPR052529">
    <property type="entry name" value="Bact_Transport_Assoc"/>
</dbReference>
<sequence length="395" mass="42287">MAAEDAARTVGLPRPPGMTRLHEVGTPGHPGGTGHPGGPGERWPRVTDPPGGDDRSGAATAGRNAGGDRVGALDALRGLALAGILFVNIPPVLNLTAVAGEPWSIRHFLDLFVQQRFFPIFSVLFGIGFAIFLERARPKARRPRVLLLRRLLVLGVLGWLHQVLQPGEALLPYALVGLVVLLPLSYLPWWLNLVASAVLLVVAMVLTSGGISLLPGMLLLGFALGQSGVPWALHRHGRAIAVLFALATAASVAALLWQEQEPLMAGFSASSAIAGLCLATAYSTGLLLLLRTRVGPALSAVLAPFGRMALTNYLTATLLFIPLGHLTGVADSGHWVRMLLLACGIIVLQLVWSRLWLSRFRYGPLEWAWRCSTWWRVVPLRRDAAPAPSPDSAVR</sequence>
<feature type="transmembrane region" description="Helical" evidence="2">
    <location>
        <begin position="236"/>
        <end position="257"/>
    </location>
</feature>
<feature type="transmembrane region" description="Helical" evidence="2">
    <location>
        <begin position="117"/>
        <end position="133"/>
    </location>
</feature>
<accession>A0ABV4CMK9</accession>
<dbReference type="PANTHER" id="PTHR30590:SF3">
    <property type="entry name" value="HYPOTHETICAL MEMBRANE SPANNING PROTEIN"/>
    <property type="match status" value="1"/>
</dbReference>
<protein>
    <submittedName>
        <fullName evidence="4">DUF418 domain-containing protein</fullName>
    </submittedName>
</protein>
<evidence type="ECO:0000259" key="3">
    <source>
        <dbReference type="Pfam" id="PF04235"/>
    </source>
</evidence>
<feature type="compositionally biased region" description="Gly residues" evidence="1">
    <location>
        <begin position="28"/>
        <end position="40"/>
    </location>
</feature>
<feature type="transmembrane region" description="Helical" evidence="2">
    <location>
        <begin position="269"/>
        <end position="290"/>
    </location>
</feature>
<evidence type="ECO:0000313" key="4">
    <source>
        <dbReference type="EMBL" id="MEY8041212.1"/>
    </source>
</evidence>
<organism evidence="4 5">
    <name type="scientific">Saccharopolyspora cebuensis</name>
    <dbReference type="NCBI Taxonomy" id="418759"/>
    <lineage>
        <taxon>Bacteria</taxon>
        <taxon>Bacillati</taxon>
        <taxon>Actinomycetota</taxon>
        <taxon>Actinomycetes</taxon>
        <taxon>Pseudonocardiales</taxon>
        <taxon>Pseudonocardiaceae</taxon>
        <taxon>Saccharopolyspora</taxon>
    </lineage>
</organism>
<evidence type="ECO:0000313" key="5">
    <source>
        <dbReference type="Proteomes" id="UP001564626"/>
    </source>
</evidence>
<feature type="domain" description="DUF418" evidence="3">
    <location>
        <begin position="240"/>
        <end position="376"/>
    </location>
</feature>
<feature type="transmembrane region" description="Helical" evidence="2">
    <location>
        <begin position="338"/>
        <end position="357"/>
    </location>
</feature>
<reference evidence="4 5" key="1">
    <citation type="submission" date="2024-08" db="EMBL/GenBank/DDBJ databases">
        <title>Genome mining of Saccharopolyspora cebuensis PGLac3 from Nigerian medicinal plant.</title>
        <authorList>
            <person name="Ezeobiora C.E."/>
            <person name="Igbokwe N.H."/>
            <person name="Amin D.H."/>
            <person name="Mendie U.E."/>
        </authorList>
    </citation>
    <scope>NUCLEOTIDE SEQUENCE [LARGE SCALE GENOMIC DNA]</scope>
    <source>
        <strain evidence="4 5">PGLac3</strain>
    </source>
</reference>
<keyword evidence="2" id="KW-1133">Transmembrane helix</keyword>
<evidence type="ECO:0000256" key="2">
    <source>
        <dbReference type="SAM" id="Phobius"/>
    </source>
</evidence>
<dbReference type="Pfam" id="PF04235">
    <property type="entry name" value="DUF418"/>
    <property type="match status" value="1"/>
</dbReference>